<comment type="subcellular location">
    <subcellularLocation>
        <location evidence="1">Membrane</location>
        <topology evidence="1">Single-pass type I membrane protein</topology>
    </subcellularLocation>
</comment>
<keyword evidence="8 20" id="KW-0812">Transmembrane</keyword>
<dbReference type="SUPFAM" id="SSF56112">
    <property type="entry name" value="Protein kinase-like (PK-like)"/>
    <property type="match status" value="1"/>
</dbReference>
<keyword evidence="10" id="KW-0677">Repeat</keyword>
<evidence type="ECO:0000313" key="23">
    <source>
        <dbReference type="Proteomes" id="UP000316621"/>
    </source>
</evidence>
<evidence type="ECO:0000256" key="13">
    <source>
        <dbReference type="ARBA" id="ARBA00022840"/>
    </source>
</evidence>
<dbReference type="InterPro" id="IPR003591">
    <property type="entry name" value="Leu-rich_rpt_typical-subtyp"/>
</dbReference>
<dbReference type="InterPro" id="IPR011009">
    <property type="entry name" value="Kinase-like_dom_sf"/>
</dbReference>
<dbReference type="AlphaFoldDB" id="A0A4Y7KIA4"/>
<evidence type="ECO:0000256" key="19">
    <source>
        <dbReference type="ARBA" id="ARBA00048679"/>
    </source>
</evidence>
<reference evidence="22 23" key="1">
    <citation type="journal article" date="2018" name="Science">
        <title>The opium poppy genome and morphinan production.</title>
        <authorList>
            <person name="Guo L."/>
            <person name="Winzer T."/>
            <person name="Yang X."/>
            <person name="Li Y."/>
            <person name="Ning Z."/>
            <person name="He Z."/>
            <person name="Teodor R."/>
            <person name="Lu Y."/>
            <person name="Bowser T.A."/>
            <person name="Graham I.A."/>
            <person name="Ye K."/>
        </authorList>
    </citation>
    <scope>NUCLEOTIDE SEQUENCE [LARGE SCALE GENOMIC DNA]</scope>
    <source>
        <strain evidence="23">cv. HN1</strain>
        <tissue evidence="22">Leaves</tissue>
    </source>
</reference>
<evidence type="ECO:0000256" key="17">
    <source>
        <dbReference type="ARBA" id="ARBA00023180"/>
    </source>
</evidence>
<comment type="similarity">
    <text evidence="2">Belongs to the RLP family.</text>
</comment>
<sequence>MEAYPMNGGNGPNSYPNNSFLQRFFVDWSKSMIDEAIADYLDIQISPPSNTFRIADLGCSAGPNTFIAMQNMIEATDRKYHESEGLSGLAPEYHVYFNDHASNDFKTLFVTLHRRKLTSPPVYRVLFTPVYFLRVVFIIHYTNARDEVFEAYSAQYAKDIEAFLHARAEEVVCGGLVVLIVPAVPDESPPSQLHTQSMFDILGSCLMDMAKTITNGSGNLNDTLYYTTGTLDQFNFSVFPDLVSLNLNLNNLQPTQWSASSRNSIPEEFGPRSLKNASFSSNNFTGKLPPNICVGGNLVHLTANKNNLNGPIPESFRNCTKLSRVRLGNLLEGDTTNAFGVYPLLEFIDLSRNQLPGELSPNWGFCTQLGYFRISENMISGEIPPVMASLKSLEDISLSSNKLSDKIPIEIGKLARLQILDLSVNNLSEPLPGEIGDCQDIISLKLNNNKLNGPILHQVGNLGALQSNLDLSQNELNGEISPQLGTLRNLESLKLSNNKLSGSIPSSLQGMLSLTSIDLSNNKLEGPVPDVNAFEKDPVKALGGNQDLCSNELKTLSPCSGTPSSNNRSKTNKWKLIIAVVVPVAVSLVLLILFRIFCCHRNHKVDFDEKNLDSGGDRLCSVWFKDIVKATENFNKKYCIGKGGQGSLYKATLQNDRILAVKHFHETSSSSTHYKRFESEVRAMTDICHRNIVKMYNFSSTNGCVFLVYEYVERGSLENVLYNEIEAKMLDWSMRIKIIKAKVSDFGTARLLKPDASNWTVTVGSYGYIAPELASTTKVTEKCDVYSFGVVALELLFGKHPGEFLLHLLSQGHDLFLVDALDKRLTLPTGVIPDELLPTVTLALACTRTSPNSRPTIY</sequence>
<evidence type="ECO:0000256" key="15">
    <source>
        <dbReference type="ARBA" id="ARBA00023136"/>
    </source>
</evidence>
<dbReference type="EMBL" id="CM010722">
    <property type="protein sequence ID" value="RZC73074.1"/>
    <property type="molecule type" value="Genomic_DNA"/>
</dbReference>
<keyword evidence="17" id="KW-0325">Glycoprotein</keyword>
<dbReference type="FunFam" id="3.30.200.20:FF:000309">
    <property type="entry name" value="Leucine-rich repeat receptor protein kinase MSP1"/>
    <property type="match status" value="1"/>
</dbReference>
<dbReference type="SUPFAM" id="SSF52058">
    <property type="entry name" value="L domain-like"/>
    <property type="match status" value="1"/>
</dbReference>
<evidence type="ECO:0000256" key="8">
    <source>
        <dbReference type="ARBA" id="ARBA00022692"/>
    </source>
</evidence>
<proteinExistence type="inferred from homology"/>
<dbReference type="PANTHER" id="PTHR48053">
    <property type="entry name" value="LEUCINE RICH REPEAT FAMILY PROTEIN, EXPRESSED"/>
    <property type="match status" value="1"/>
</dbReference>
<evidence type="ECO:0000313" key="22">
    <source>
        <dbReference type="EMBL" id="RZC73074.1"/>
    </source>
</evidence>
<dbReference type="Proteomes" id="UP000316621">
    <property type="component" value="Chromosome 8"/>
</dbReference>
<protein>
    <recommendedName>
        <fullName evidence="3">non-specific serine/threonine protein kinase</fullName>
        <ecNumber evidence="3">2.7.11.1</ecNumber>
    </recommendedName>
</protein>
<organism evidence="22 23">
    <name type="scientific">Papaver somniferum</name>
    <name type="common">Opium poppy</name>
    <dbReference type="NCBI Taxonomy" id="3469"/>
    <lineage>
        <taxon>Eukaryota</taxon>
        <taxon>Viridiplantae</taxon>
        <taxon>Streptophyta</taxon>
        <taxon>Embryophyta</taxon>
        <taxon>Tracheophyta</taxon>
        <taxon>Spermatophyta</taxon>
        <taxon>Magnoliopsida</taxon>
        <taxon>Ranunculales</taxon>
        <taxon>Papaveraceae</taxon>
        <taxon>Papaveroideae</taxon>
        <taxon>Papaver</taxon>
    </lineage>
</organism>
<keyword evidence="11" id="KW-0547">Nucleotide-binding</keyword>
<dbReference type="InterPro" id="IPR001611">
    <property type="entry name" value="Leu-rich_rpt"/>
</dbReference>
<dbReference type="SMART" id="SM00369">
    <property type="entry name" value="LRR_TYP"/>
    <property type="match status" value="3"/>
</dbReference>
<keyword evidence="5" id="KW-0597">Phosphoprotein</keyword>
<evidence type="ECO:0000256" key="12">
    <source>
        <dbReference type="ARBA" id="ARBA00022777"/>
    </source>
</evidence>
<accession>A0A4Y7KIA4</accession>
<keyword evidence="6" id="KW-0433">Leucine-rich repeat</keyword>
<dbReference type="FunFam" id="3.80.10.10:FF:000111">
    <property type="entry name" value="LRR receptor-like serine/threonine-protein kinase ERECTA"/>
    <property type="match status" value="1"/>
</dbReference>
<keyword evidence="23" id="KW-1185">Reference proteome</keyword>
<dbReference type="Gramene" id="RZC73074">
    <property type="protein sequence ID" value="RZC73074"/>
    <property type="gene ID" value="C5167_048554"/>
</dbReference>
<evidence type="ECO:0000256" key="14">
    <source>
        <dbReference type="ARBA" id="ARBA00022989"/>
    </source>
</evidence>
<keyword evidence="16" id="KW-0675">Receptor</keyword>
<evidence type="ECO:0000256" key="4">
    <source>
        <dbReference type="ARBA" id="ARBA00022527"/>
    </source>
</evidence>
<keyword evidence="4" id="KW-0723">Serine/threonine-protein kinase</keyword>
<comment type="catalytic activity">
    <reaction evidence="18">
        <text>L-threonyl-[protein] + ATP = O-phospho-L-threonyl-[protein] + ADP + H(+)</text>
        <dbReference type="Rhea" id="RHEA:46608"/>
        <dbReference type="Rhea" id="RHEA-COMP:11060"/>
        <dbReference type="Rhea" id="RHEA-COMP:11605"/>
        <dbReference type="ChEBI" id="CHEBI:15378"/>
        <dbReference type="ChEBI" id="CHEBI:30013"/>
        <dbReference type="ChEBI" id="CHEBI:30616"/>
        <dbReference type="ChEBI" id="CHEBI:61977"/>
        <dbReference type="ChEBI" id="CHEBI:456216"/>
        <dbReference type="EC" id="2.7.11.1"/>
    </reaction>
</comment>
<dbReference type="GO" id="GO:0008168">
    <property type="term" value="F:methyltransferase activity"/>
    <property type="evidence" value="ECO:0007669"/>
    <property type="project" value="InterPro"/>
</dbReference>
<evidence type="ECO:0000256" key="11">
    <source>
        <dbReference type="ARBA" id="ARBA00022741"/>
    </source>
</evidence>
<evidence type="ECO:0000256" key="20">
    <source>
        <dbReference type="SAM" id="Phobius"/>
    </source>
</evidence>
<gene>
    <name evidence="22" type="ORF">C5167_048554</name>
</gene>
<evidence type="ECO:0000256" key="1">
    <source>
        <dbReference type="ARBA" id="ARBA00004479"/>
    </source>
</evidence>
<dbReference type="PROSITE" id="PS50011">
    <property type="entry name" value="PROTEIN_KINASE_DOM"/>
    <property type="match status" value="1"/>
</dbReference>
<evidence type="ECO:0000256" key="9">
    <source>
        <dbReference type="ARBA" id="ARBA00022729"/>
    </source>
</evidence>
<dbReference type="Gene3D" id="3.80.10.10">
    <property type="entry name" value="Ribonuclease Inhibitor"/>
    <property type="match status" value="1"/>
</dbReference>
<evidence type="ECO:0000256" key="7">
    <source>
        <dbReference type="ARBA" id="ARBA00022679"/>
    </source>
</evidence>
<evidence type="ECO:0000256" key="5">
    <source>
        <dbReference type="ARBA" id="ARBA00022553"/>
    </source>
</evidence>
<dbReference type="Pfam" id="PF00560">
    <property type="entry name" value="LRR_1"/>
    <property type="match status" value="5"/>
</dbReference>
<dbReference type="Gene3D" id="3.40.50.150">
    <property type="entry name" value="Vaccinia Virus protein VP39"/>
    <property type="match status" value="1"/>
</dbReference>
<dbReference type="InterPro" id="IPR005299">
    <property type="entry name" value="MeTrfase_7"/>
</dbReference>
<dbReference type="OMA" id="NARDEVF"/>
<evidence type="ECO:0000256" key="16">
    <source>
        <dbReference type="ARBA" id="ARBA00023170"/>
    </source>
</evidence>
<dbReference type="PANTHER" id="PTHR48053:SF145">
    <property type="entry name" value="PROTEIN KINASE DOMAIN-CONTAINING PROTEIN"/>
    <property type="match status" value="1"/>
</dbReference>
<evidence type="ECO:0000256" key="2">
    <source>
        <dbReference type="ARBA" id="ARBA00009592"/>
    </source>
</evidence>
<evidence type="ECO:0000256" key="10">
    <source>
        <dbReference type="ARBA" id="ARBA00022737"/>
    </source>
</evidence>
<feature type="domain" description="Protein kinase" evidence="21">
    <location>
        <begin position="634"/>
        <end position="858"/>
    </location>
</feature>
<dbReference type="Gene3D" id="1.10.510.10">
    <property type="entry name" value="Transferase(Phosphotransferase) domain 1"/>
    <property type="match status" value="1"/>
</dbReference>
<dbReference type="InterPro" id="IPR051716">
    <property type="entry name" value="Plant_RL_S/T_kinase"/>
</dbReference>
<evidence type="ECO:0000259" key="21">
    <source>
        <dbReference type="PROSITE" id="PS50011"/>
    </source>
</evidence>
<dbReference type="STRING" id="3469.A0A4Y7KIA4"/>
<keyword evidence="15 20" id="KW-0472">Membrane</keyword>
<evidence type="ECO:0000256" key="18">
    <source>
        <dbReference type="ARBA" id="ARBA00047899"/>
    </source>
</evidence>
<dbReference type="GO" id="GO:0004674">
    <property type="term" value="F:protein serine/threonine kinase activity"/>
    <property type="evidence" value="ECO:0007669"/>
    <property type="project" value="UniProtKB-KW"/>
</dbReference>
<dbReference type="Pfam" id="PF03492">
    <property type="entry name" value="Methyltransf_7"/>
    <property type="match status" value="2"/>
</dbReference>
<dbReference type="Pfam" id="PF00069">
    <property type="entry name" value="Pkinase"/>
    <property type="match status" value="2"/>
</dbReference>
<keyword evidence="7" id="KW-0808">Transferase</keyword>
<dbReference type="InterPro" id="IPR029063">
    <property type="entry name" value="SAM-dependent_MTases_sf"/>
</dbReference>
<dbReference type="InterPro" id="IPR000719">
    <property type="entry name" value="Prot_kinase_dom"/>
</dbReference>
<dbReference type="InterPro" id="IPR032675">
    <property type="entry name" value="LRR_dom_sf"/>
</dbReference>
<keyword evidence="12" id="KW-0418">Kinase</keyword>
<dbReference type="GO" id="GO:0016020">
    <property type="term" value="C:membrane"/>
    <property type="evidence" value="ECO:0007669"/>
    <property type="project" value="UniProtKB-SubCell"/>
</dbReference>
<feature type="transmembrane region" description="Helical" evidence="20">
    <location>
        <begin position="574"/>
        <end position="594"/>
    </location>
</feature>
<dbReference type="FunFam" id="3.80.10.10:FF:000041">
    <property type="entry name" value="LRR receptor-like serine/threonine-protein kinase ERECTA"/>
    <property type="match status" value="1"/>
</dbReference>
<dbReference type="EC" id="2.7.11.1" evidence="3"/>
<keyword evidence="13" id="KW-0067">ATP-binding</keyword>
<keyword evidence="9" id="KW-0732">Signal</keyword>
<dbReference type="GO" id="GO:0005524">
    <property type="term" value="F:ATP binding"/>
    <property type="evidence" value="ECO:0007669"/>
    <property type="project" value="UniProtKB-KW"/>
</dbReference>
<keyword evidence="14 20" id="KW-1133">Transmembrane helix</keyword>
<dbReference type="Gene3D" id="3.30.200.20">
    <property type="entry name" value="Phosphorylase Kinase, domain 1"/>
    <property type="match status" value="1"/>
</dbReference>
<comment type="catalytic activity">
    <reaction evidence="19">
        <text>L-seryl-[protein] + ATP = O-phospho-L-seryl-[protein] + ADP + H(+)</text>
        <dbReference type="Rhea" id="RHEA:17989"/>
        <dbReference type="Rhea" id="RHEA-COMP:9863"/>
        <dbReference type="Rhea" id="RHEA-COMP:11604"/>
        <dbReference type="ChEBI" id="CHEBI:15378"/>
        <dbReference type="ChEBI" id="CHEBI:29999"/>
        <dbReference type="ChEBI" id="CHEBI:30616"/>
        <dbReference type="ChEBI" id="CHEBI:83421"/>
        <dbReference type="ChEBI" id="CHEBI:456216"/>
        <dbReference type="EC" id="2.7.11.1"/>
    </reaction>
</comment>
<evidence type="ECO:0000256" key="6">
    <source>
        <dbReference type="ARBA" id="ARBA00022614"/>
    </source>
</evidence>
<evidence type="ECO:0000256" key="3">
    <source>
        <dbReference type="ARBA" id="ARBA00012513"/>
    </source>
</evidence>
<dbReference type="SUPFAM" id="SSF53335">
    <property type="entry name" value="S-adenosyl-L-methionine-dependent methyltransferases"/>
    <property type="match status" value="1"/>
</dbReference>
<name>A0A4Y7KIA4_PAPSO</name>